<evidence type="ECO:0000313" key="3">
    <source>
        <dbReference type="EMBL" id="KIW14145.1"/>
    </source>
</evidence>
<dbReference type="VEuPathDB" id="FungiDB:PV08_06926"/>
<name>A0A0D2B629_9EURO</name>
<dbReference type="EMBL" id="KN847496">
    <property type="protein sequence ID" value="KIW14145.1"/>
    <property type="molecule type" value="Genomic_DNA"/>
</dbReference>
<feature type="region of interest" description="Disordered" evidence="1">
    <location>
        <begin position="547"/>
        <end position="566"/>
    </location>
</feature>
<evidence type="ECO:0000256" key="1">
    <source>
        <dbReference type="SAM" id="MobiDB-lite"/>
    </source>
</evidence>
<proteinExistence type="predicted"/>
<sequence>MQKLLSSLRRHRNRKVDSSRTSKWFHLRRQRPDPPTPLTTFISPPSVITSIWSEWAQELDSPDPNLCTRCAGLKLTAAHFRLSAEEVKETANPSNIDDPITIDTREWQHIDAAKNCGLCQMIKRAVELSRLEWQSSESPNTCEIKLTLLPGHPAKTHNVRRLEIAVHYDWTSSHDISLLPVESHRCRHEETPQFRRIRDQIIVIDLEDQCLVVLPPNARYIALSYVWGQVEQPKTSKDNMESFLVILDAMEFVKMLGERYLWLDTLCIIQDDADFKEKLLNSMHTVYENAYLTLFAATGADSNAGLPGVQPSSRGALQLVTNISDGLKLVLPISYQRIKRSTWATRAWTYQEYFFAKRRLLFVDGQVVYQCNTGEWAGSRMGWEPPVLHKAVGLSVDYWTRFDFNRYVETYLDRNLSFEEDILSAFTGIIKEAEEKQLKICWGLIEKYMGLDMLWMPCKWLVRRPGFPSWCWAGWKGAVICYRESKWSTEETWLHRTSWIDWYIYRNALGKFQLLSSGYAPQQETVIAQEEELRRRLDERYQETLRTEREHDKDIVGQSGPERQTAPETGALASLLWRLCQSNSGNNAASSSREPPWPMYSCKPTINEQTLLFRTLTAYVSISSLNPRGQMSLPPRDDRLLLPSAPTLHLYAPDGTHIGAAWSHTQEFFETVRKYDKDITTLDPSAGAPRLKIEVALMAGPVEGDWRSRSERHTTWEYMLELAKAGLNLGMVSARYDKRLSYERVIAETYINMVSDRGAFVEGVERHLAASFWDELEMVIQSMHLENLYPQHCEETLRPVIDGLKTEKGGMRSKEGQKFVKVMLVGPLGDGEMVSSSGSGSSSSTGGVKERVGIGEIRDDAIGLIQGLAVRDVTLN</sequence>
<dbReference type="PANTHER" id="PTHR33112">
    <property type="entry name" value="DOMAIN PROTEIN, PUTATIVE-RELATED"/>
    <property type="match status" value="1"/>
</dbReference>
<reference evidence="3 4" key="1">
    <citation type="submission" date="2015-01" db="EMBL/GenBank/DDBJ databases">
        <title>The Genome Sequence of Exophiala spinifera CBS89968.</title>
        <authorList>
            <consortium name="The Broad Institute Genomics Platform"/>
            <person name="Cuomo C."/>
            <person name="de Hoog S."/>
            <person name="Gorbushina A."/>
            <person name="Stielow B."/>
            <person name="Teixiera M."/>
            <person name="Abouelleil A."/>
            <person name="Chapman S.B."/>
            <person name="Priest M."/>
            <person name="Young S.K."/>
            <person name="Wortman J."/>
            <person name="Nusbaum C."/>
            <person name="Birren B."/>
        </authorList>
    </citation>
    <scope>NUCLEOTIDE SEQUENCE [LARGE SCALE GENOMIC DNA]</scope>
    <source>
        <strain evidence="3 4">CBS 89968</strain>
    </source>
</reference>
<keyword evidence="4" id="KW-1185">Reference proteome</keyword>
<dbReference type="InterPro" id="IPR010730">
    <property type="entry name" value="HET"/>
</dbReference>
<evidence type="ECO:0000313" key="4">
    <source>
        <dbReference type="Proteomes" id="UP000053328"/>
    </source>
</evidence>
<dbReference type="HOGENOM" id="CLU_003953_5_2_1"/>
<gene>
    <name evidence="3" type="ORF">PV08_06926</name>
</gene>
<feature type="domain" description="Heterokaryon incompatibility" evidence="2">
    <location>
        <begin position="220"/>
        <end position="352"/>
    </location>
</feature>
<dbReference type="AlphaFoldDB" id="A0A0D2B629"/>
<dbReference type="GeneID" id="27334009"/>
<dbReference type="OrthoDB" id="5135333at2759"/>
<dbReference type="Pfam" id="PF06985">
    <property type="entry name" value="HET"/>
    <property type="match status" value="1"/>
</dbReference>
<dbReference type="RefSeq" id="XP_016234361.1">
    <property type="nucleotide sequence ID" value="XM_016381259.1"/>
</dbReference>
<protein>
    <recommendedName>
        <fullName evidence="2">Heterokaryon incompatibility domain-containing protein</fullName>
    </recommendedName>
</protein>
<evidence type="ECO:0000259" key="2">
    <source>
        <dbReference type="Pfam" id="PF06985"/>
    </source>
</evidence>
<accession>A0A0D2B629</accession>
<dbReference type="STRING" id="91928.A0A0D2B629"/>
<organism evidence="3 4">
    <name type="scientific">Exophiala spinifera</name>
    <dbReference type="NCBI Taxonomy" id="91928"/>
    <lineage>
        <taxon>Eukaryota</taxon>
        <taxon>Fungi</taxon>
        <taxon>Dikarya</taxon>
        <taxon>Ascomycota</taxon>
        <taxon>Pezizomycotina</taxon>
        <taxon>Eurotiomycetes</taxon>
        <taxon>Chaetothyriomycetidae</taxon>
        <taxon>Chaetothyriales</taxon>
        <taxon>Herpotrichiellaceae</taxon>
        <taxon>Exophiala</taxon>
    </lineage>
</organism>
<dbReference type="PANTHER" id="PTHR33112:SF12">
    <property type="entry name" value="HETEROKARYON INCOMPATIBILITY DOMAIN-CONTAINING PROTEIN"/>
    <property type="match status" value="1"/>
</dbReference>
<feature type="region of interest" description="Disordered" evidence="1">
    <location>
        <begin position="1"/>
        <end position="22"/>
    </location>
</feature>
<dbReference type="Proteomes" id="UP000053328">
    <property type="component" value="Unassembled WGS sequence"/>
</dbReference>